<reference evidence="1 2" key="1">
    <citation type="submission" date="2019-03" db="EMBL/GenBank/DDBJ databases">
        <title>Genomic Encyclopedia of Type Strains, Phase IV (KMG-IV): sequencing the most valuable type-strain genomes for metagenomic binning, comparative biology and taxonomic classification.</title>
        <authorList>
            <person name="Goeker M."/>
        </authorList>
    </citation>
    <scope>NUCLEOTIDE SEQUENCE [LARGE SCALE GENOMIC DNA]</scope>
    <source>
        <strain evidence="1 2">DSM 45361</strain>
    </source>
</reference>
<protein>
    <submittedName>
        <fullName evidence="1">Uncharacterized protein</fullName>
    </submittedName>
</protein>
<comment type="caution">
    <text evidence="1">The sequence shown here is derived from an EMBL/GenBank/DDBJ whole genome shotgun (WGS) entry which is preliminary data.</text>
</comment>
<name>A0A4V6PVU2_LABRH</name>
<dbReference type="AlphaFoldDB" id="A0A4V6PVU2"/>
<dbReference type="Proteomes" id="UP000295444">
    <property type="component" value="Unassembled WGS sequence"/>
</dbReference>
<dbReference type="RefSeq" id="WP_133850902.1">
    <property type="nucleotide sequence ID" value="NZ_SNXZ01000003.1"/>
</dbReference>
<dbReference type="EMBL" id="SNXZ01000003">
    <property type="protein sequence ID" value="TDP97738.1"/>
    <property type="molecule type" value="Genomic_DNA"/>
</dbReference>
<evidence type="ECO:0000313" key="2">
    <source>
        <dbReference type="Proteomes" id="UP000295444"/>
    </source>
</evidence>
<dbReference type="OrthoDB" id="3205704at2"/>
<evidence type="ECO:0000313" key="1">
    <source>
        <dbReference type="EMBL" id="TDP97738.1"/>
    </source>
</evidence>
<keyword evidence="2" id="KW-1185">Reference proteome</keyword>
<organism evidence="1 2">
    <name type="scientific">Labedaea rhizosphaerae</name>
    <dbReference type="NCBI Taxonomy" id="598644"/>
    <lineage>
        <taxon>Bacteria</taxon>
        <taxon>Bacillati</taxon>
        <taxon>Actinomycetota</taxon>
        <taxon>Actinomycetes</taxon>
        <taxon>Pseudonocardiales</taxon>
        <taxon>Pseudonocardiaceae</taxon>
        <taxon>Labedaea</taxon>
    </lineage>
</organism>
<gene>
    <name evidence="1" type="ORF">EV186_103702</name>
</gene>
<sequence length="195" mass="21050">MDLAEAVEADQLWGWPVEVLDHLLFLQRQAWSGRLPLESWRAEDASLREGQPAVDAVAVESALTEWVASGELQLGAHGGLLGRLTVLANRPPSDDDLWVELITVAKRAGAADANPRFVEVDLARRDLIVSWLRSSDSVDAVTGLPWSVVARFGSEVDDARQAALDGVAADERSCADLVATRRAELGSSTGDEWPA</sequence>
<accession>A0A4V6PVU2</accession>
<proteinExistence type="predicted"/>